<dbReference type="PROSITE" id="PS50812">
    <property type="entry name" value="PWWP"/>
    <property type="match status" value="1"/>
</dbReference>
<feature type="domain" description="PWWP" evidence="2">
    <location>
        <begin position="25"/>
        <end position="87"/>
    </location>
</feature>
<feature type="region of interest" description="Disordered" evidence="1">
    <location>
        <begin position="136"/>
        <end position="193"/>
    </location>
</feature>
<feature type="compositionally biased region" description="Basic residues" evidence="1">
    <location>
        <begin position="567"/>
        <end position="577"/>
    </location>
</feature>
<feature type="region of interest" description="Disordered" evidence="1">
    <location>
        <begin position="378"/>
        <end position="444"/>
    </location>
</feature>
<dbReference type="EMBL" id="SWLB01000021">
    <property type="protein sequence ID" value="KAF3324589.1"/>
    <property type="molecule type" value="Genomic_DNA"/>
</dbReference>
<dbReference type="CDD" id="cd05162">
    <property type="entry name" value="PWWP"/>
    <property type="match status" value="1"/>
</dbReference>
<feature type="compositionally biased region" description="Low complexity" evidence="1">
    <location>
        <begin position="584"/>
        <end position="594"/>
    </location>
</feature>
<feature type="region of interest" description="Disordered" evidence="1">
    <location>
        <begin position="537"/>
        <end position="602"/>
    </location>
</feature>
<sequence length="654" mass="72482">MSSGDEKADVSMADERWAPIEDRSPGTLVWVRRRNGSWWPGRILSKEEIPTKLRRPQRSGIPIKLLGREDGNIDWYNLDKSRRVKPFRCGEYDECIEKAKKHGSQKNTRKYPNQGKYVRREDAILHALEIERKAVRKAAADPPTSSARPRQINGVKKKPSYETYKNASGERHCASKKRVKNPNDSEEDVKTEGMLRMRDLTEIGSEKEKSSKKKSESLELALVNPNLVNDMNFQFGGVGSFGMSTSTSSTAKKKRSNMAQAYENMRKKQKSVPLSKICDGTRVIIPSYCDWVGPKASNKDYPMDMGINNKGTDSSETSSHSTCKCRDSESGGVLGAVLENASSDGFINVPLVMGDFYNGDRALFSSYTSDKTGTSMVEWKGTNSNHGASNSQHNNLTSTSTLGPTEQPHEDGDAVNIPSSESTESETDKSMDAKPDLHSDSDDTIPEMEVINSGCKDDTVSLVDSPVSDDPQYEMVRPLKSISMEPTLYEVEMQVEASYKGPRVPLVSLMSKLNGKAIVGHPILVKVLKDGSTLPLVSRREHHRPSTSSISQLLKRGEKVTSGQRKGASHKSSKNYKKTVAGDNSNSNNANKKAGFSPRKMRRLSSIAIDQRERGERKLLVEKVGGPRVACVPLRLVFSRINEALKFSSRLENP</sequence>
<evidence type="ECO:0000313" key="3">
    <source>
        <dbReference type="EMBL" id="KAF3324589.1"/>
    </source>
</evidence>
<dbReference type="PANTHER" id="PTHR33697">
    <property type="entry name" value="T17B22.17 PROTEIN-RELATED"/>
    <property type="match status" value="1"/>
</dbReference>
<keyword evidence="4" id="KW-1185">Reference proteome</keyword>
<dbReference type="Gene3D" id="2.30.30.140">
    <property type="match status" value="1"/>
</dbReference>
<evidence type="ECO:0000259" key="2">
    <source>
        <dbReference type="PROSITE" id="PS50812"/>
    </source>
</evidence>
<accession>A0A833QSF8</accession>
<feature type="compositionally biased region" description="Basic and acidic residues" evidence="1">
    <location>
        <begin position="426"/>
        <end position="441"/>
    </location>
</feature>
<name>A0A833QSF8_9POAL</name>
<organism evidence="3 4">
    <name type="scientific">Carex littledalei</name>
    <dbReference type="NCBI Taxonomy" id="544730"/>
    <lineage>
        <taxon>Eukaryota</taxon>
        <taxon>Viridiplantae</taxon>
        <taxon>Streptophyta</taxon>
        <taxon>Embryophyta</taxon>
        <taxon>Tracheophyta</taxon>
        <taxon>Spermatophyta</taxon>
        <taxon>Magnoliopsida</taxon>
        <taxon>Liliopsida</taxon>
        <taxon>Poales</taxon>
        <taxon>Cyperaceae</taxon>
        <taxon>Cyperoideae</taxon>
        <taxon>Cariceae</taxon>
        <taxon>Carex</taxon>
        <taxon>Carex subgen. Euthyceras</taxon>
    </lineage>
</organism>
<evidence type="ECO:0000313" key="4">
    <source>
        <dbReference type="Proteomes" id="UP000623129"/>
    </source>
</evidence>
<feature type="compositionally biased region" description="Polar residues" evidence="1">
    <location>
        <begin position="378"/>
        <end position="404"/>
    </location>
</feature>
<dbReference type="OrthoDB" id="607790at2759"/>
<reference evidence="3" key="1">
    <citation type="submission" date="2020-01" db="EMBL/GenBank/DDBJ databases">
        <title>Genome sequence of Kobresia littledalei, the first chromosome-level genome in the family Cyperaceae.</title>
        <authorList>
            <person name="Qu G."/>
        </authorList>
    </citation>
    <scope>NUCLEOTIDE SEQUENCE</scope>
    <source>
        <strain evidence="3">C.B.Clarke</strain>
        <tissue evidence="3">Leaf</tissue>
    </source>
</reference>
<dbReference type="AlphaFoldDB" id="A0A833QSF8"/>
<dbReference type="InterPro" id="IPR044679">
    <property type="entry name" value="PWWP2-like"/>
</dbReference>
<gene>
    <name evidence="3" type="ORF">FCM35_KLT10746</name>
</gene>
<proteinExistence type="predicted"/>
<evidence type="ECO:0000256" key="1">
    <source>
        <dbReference type="SAM" id="MobiDB-lite"/>
    </source>
</evidence>
<comment type="caution">
    <text evidence="3">The sequence shown here is derived from an EMBL/GenBank/DDBJ whole genome shotgun (WGS) entry which is preliminary data.</text>
</comment>
<dbReference type="Pfam" id="PF00855">
    <property type="entry name" value="PWWP"/>
    <property type="match status" value="1"/>
</dbReference>
<dbReference type="InterPro" id="IPR000313">
    <property type="entry name" value="PWWP_dom"/>
</dbReference>
<dbReference type="PANTHER" id="PTHR33697:SF1">
    <property type="entry name" value="TUDOR_PWWP_MBT SUPERFAMILY PROTEIN"/>
    <property type="match status" value="1"/>
</dbReference>
<protein>
    <submittedName>
        <fullName evidence="3">PWWP domain-containing protein</fullName>
    </submittedName>
</protein>
<dbReference type="Proteomes" id="UP000623129">
    <property type="component" value="Unassembled WGS sequence"/>
</dbReference>
<dbReference type="SUPFAM" id="SSF63748">
    <property type="entry name" value="Tudor/PWWP/MBT"/>
    <property type="match status" value="1"/>
</dbReference>